<dbReference type="EMBL" id="AP006878">
    <property type="protein sequence ID" value="BAD84317.1"/>
    <property type="molecule type" value="Genomic_DNA"/>
</dbReference>
<dbReference type="eggNOG" id="arCOG00710">
    <property type="taxonomic scope" value="Archaea"/>
</dbReference>
<sequence length="143" mass="15950">MIEVFIDSSVLIEGLKGNPEAVKILNYLADGGAVAIINDIVVSEFLFHYIRLKSGVSPLTVKSSGKISEFIKEDEPLDFITQFHILPTDEETLLQAYNFMRRYNLLPNDAIILAACKVNNIERLATLDGDLIKVAREEGLELL</sequence>
<dbReference type="STRING" id="69014.TK0128"/>
<accession>Q5JFF6</accession>
<dbReference type="RefSeq" id="WP_011249083.1">
    <property type="nucleotide sequence ID" value="NC_006624.1"/>
</dbReference>
<dbReference type="Proteomes" id="UP000000536">
    <property type="component" value="Chromosome"/>
</dbReference>
<dbReference type="SUPFAM" id="SSF88723">
    <property type="entry name" value="PIN domain-like"/>
    <property type="match status" value="1"/>
</dbReference>
<evidence type="ECO:0000313" key="3">
    <source>
        <dbReference type="Proteomes" id="UP000000536"/>
    </source>
</evidence>
<dbReference type="GeneID" id="78446633"/>
<proteinExistence type="predicted"/>
<evidence type="ECO:0000313" key="2">
    <source>
        <dbReference type="EMBL" id="BAD84317.1"/>
    </source>
</evidence>
<dbReference type="SMART" id="SM00670">
    <property type="entry name" value="PINc"/>
    <property type="match status" value="1"/>
</dbReference>
<name>Q5JFF6_THEKO</name>
<organism evidence="2 3">
    <name type="scientific">Thermococcus kodakarensis (strain ATCC BAA-918 / JCM 12380 / KOD1)</name>
    <name type="common">Pyrococcus kodakaraensis (strain KOD1)</name>
    <dbReference type="NCBI Taxonomy" id="69014"/>
    <lineage>
        <taxon>Archaea</taxon>
        <taxon>Methanobacteriati</taxon>
        <taxon>Methanobacteriota</taxon>
        <taxon>Thermococci</taxon>
        <taxon>Thermococcales</taxon>
        <taxon>Thermococcaceae</taxon>
        <taxon>Thermococcus</taxon>
    </lineage>
</organism>
<dbReference type="CDD" id="cd18677">
    <property type="entry name" value="PIN_MjVapC2-VapC6_like"/>
    <property type="match status" value="1"/>
</dbReference>
<dbReference type="AlphaFoldDB" id="Q5JFF6"/>
<evidence type="ECO:0000259" key="1">
    <source>
        <dbReference type="SMART" id="SM00670"/>
    </source>
</evidence>
<keyword evidence="3" id="KW-1185">Reference proteome</keyword>
<dbReference type="KEGG" id="tko:TK0128"/>
<dbReference type="EnsemblBacteria" id="BAD84317">
    <property type="protein sequence ID" value="BAD84317"/>
    <property type="gene ID" value="TK0128"/>
</dbReference>
<gene>
    <name evidence="2" type="ordered locus">TK0128</name>
</gene>
<dbReference type="InterPro" id="IPR002716">
    <property type="entry name" value="PIN_dom"/>
</dbReference>
<dbReference type="PhylomeDB" id="Q5JFF6"/>
<dbReference type="PANTHER" id="PTHR39677:SF4">
    <property type="entry name" value="RIBONUCLEASE VAPC6"/>
    <property type="match status" value="1"/>
</dbReference>
<dbReference type="PANTHER" id="PTHR39677">
    <property type="entry name" value="RIBONUCLEASE VAPC6"/>
    <property type="match status" value="1"/>
</dbReference>
<dbReference type="InterPro" id="IPR029060">
    <property type="entry name" value="PIN-like_dom_sf"/>
</dbReference>
<protein>
    <submittedName>
        <fullName evidence="2">Predicted nucleic acid-binding protein, containing PIN domain</fullName>
    </submittedName>
</protein>
<feature type="domain" description="PIN" evidence="1">
    <location>
        <begin position="2"/>
        <end position="133"/>
    </location>
</feature>
<dbReference type="OrthoDB" id="93300at2157"/>
<dbReference type="InParanoid" id="Q5JFF6"/>
<dbReference type="Gene3D" id="3.40.50.1010">
    <property type="entry name" value="5'-nuclease"/>
    <property type="match status" value="1"/>
</dbReference>
<dbReference type="Pfam" id="PF01850">
    <property type="entry name" value="PIN"/>
    <property type="match status" value="1"/>
</dbReference>
<dbReference type="PATRIC" id="fig|69014.16.peg.128"/>
<reference evidence="2 3" key="1">
    <citation type="journal article" date="2005" name="Genome Res.">
        <title>Complete genome sequence of the hyperthermophilic archaeon Thermococcus kodakaraensis KOD1 and comparison with Pyrococcus genomes.</title>
        <authorList>
            <person name="Fukui T."/>
            <person name="Atomi H."/>
            <person name="Kanai T."/>
            <person name="Matsumi R."/>
            <person name="Fujiwara S."/>
            <person name="Imanaka T."/>
        </authorList>
    </citation>
    <scope>NUCLEOTIDE SEQUENCE [LARGE SCALE GENOMIC DNA]</scope>
    <source>
        <strain evidence="3">ATCC BAA-918 / JCM 12380 / KOD1</strain>
    </source>
</reference>
<dbReference type="HOGENOM" id="CLU_134210_2_0_2"/>